<organism evidence="2 3">
    <name type="scientific">Didymosphaeria variabile</name>
    <dbReference type="NCBI Taxonomy" id="1932322"/>
    <lineage>
        <taxon>Eukaryota</taxon>
        <taxon>Fungi</taxon>
        <taxon>Dikarya</taxon>
        <taxon>Ascomycota</taxon>
        <taxon>Pezizomycotina</taxon>
        <taxon>Dothideomycetes</taxon>
        <taxon>Pleosporomycetidae</taxon>
        <taxon>Pleosporales</taxon>
        <taxon>Massarineae</taxon>
        <taxon>Didymosphaeriaceae</taxon>
        <taxon>Didymosphaeria</taxon>
    </lineage>
</organism>
<keyword evidence="3" id="KW-1185">Reference proteome</keyword>
<evidence type="ECO:0000313" key="3">
    <source>
        <dbReference type="Proteomes" id="UP001140513"/>
    </source>
</evidence>
<sequence length="480" mass="54113">MSELPPETTRETSEERGFPSAAENESTARGLAGITSDQSSRPDLDEQPIKEDDLSITRPEYYIKLEPLLDTDLQDAILSSEEEELRELALAMSEDASAGSQQACSMAFFALSQKNHSLEDLDRAISAAERCLYAYGPEEPKFQLFLKNIVTLLWMRSTITNNLDDIEQTIARAQEMIGITPPLHSDRTQRWTDFLRLLGFEMRHPCSQSGYSRILKANEGLTYADNEMMETAENIWKMIVQAEAATGIDETNATSPEDFKSRPLTAERVYYAISYYLRHYDESGDRGRLHVAILLGEQAVLMFPQSEGLKWLLFNALHTRYSDTKDISDLDKAIRGSKEVLETMSPDHGLRLSFHVRLAKFYHKRNLNQQGDRDCMAMDYNQIENFDIADLNMAIYHARAAIALQAMRQDYGEPELLFYNLGLYLFARCKALGLFAPGHSNLDLGDLLESTAAMEEAINLLAADDAKAAVFLDNAAVLQL</sequence>
<comment type="caution">
    <text evidence="2">The sequence shown here is derived from an EMBL/GenBank/DDBJ whole genome shotgun (WGS) entry which is preliminary data.</text>
</comment>
<reference evidence="2" key="1">
    <citation type="submission" date="2022-10" db="EMBL/GenBank/DDBJ databases">
        <title>Tapping the CABI collections for fungal endophytes: first genome assemblies for Collariella, Neodidymelliopsis, Ascochyta clinopodiicola, Didymella pomorum, Didymosphaeria variabile, Neocosmospora piperis and Neocucurbitaria cava.</title>
        <authorList>
            <person name="Hill R."/>
        </authorList>
    </citation>
    <scope>NUCLEOTIDE SEQUENCE</scope>
    <source>
        <strain evidence="2">IMI 356815</strain>
    </source>
</reference>
<feature type="compositionally biased region" description="Basic and acidic residues" evidence="1">
    <location>
        <begin position="8"/>
        <end position="17"/>
    </location>
</feature>
<evidence type="ECO:0000313" key="2">
    <source>
        <dbReference type="EMBL" id="KAJ4357194.1"/>
    </source>
</evidence>
<protein>
    <submittedName>
        <fullName evidence="2">Uncharacterized protein</fullName>
    </submittedName>
</protein>
<dbReference type="GeneID" id="80905299"/>
<feature type="region of interest" description="Disordered" evidence="1">
    <location>
        <begin position="1"/>
        <end position="52"/>
    </location>
</feature>
<evidence type="ECO:0000256" key="1">
    <source>
        <dbReference type="SAM" id="MobiDB-lite"/>
    </source>
</evidence>
<gene>
    <name evidence="2" type="ORF">N0V89_001769</name>
</gene>
<dbReference type="OrthoDB" id="9991317at2759"/>
<dbReference type="Proteomes" id="UP001140513">
    <property type="component" value="Unassembled WGS sequence"/>
</dbReference>
<proteinExistence type="predicted"/>
<dbReference type="EMBL" id="JAPEUX010000002">
    <property type="protein sequence ID" value="KAJ4357194.1"/>
    <property type="molecule type" value="Genomic_DNA"/>
</dbReference>
<dbReference type="RefSeq" id="XP_056074053.1">
    <property type="nucleotide sequence ID" value="XM_056210580.1"/>
</dbReference>
<name>A0A9W8XRI3_9PLEO</name>
<accession>A0A9W8XRI3</accession>
<dbReference type="AlphaFoldDB" id="A0A9W8XRI3"/>
<feature type="compositionally biased region" description="Basic and acidic residues" evidence="1">
    <location>
        <begin position="40"/>
        <end position="52"/>
    </location>
</feature>